<protein>
    <submittedName>
        <fullName evidence="1">Predicted nucleotidyltransferase</fullName>
    </submittedName>
</protein>
<dbReference type="PANTHER" id="PTHR34817:SF1">
    <property type="entry name" value="NUCLEOTIDYLTRANSFERASE"/>
    <property type="match status" value="1"/>
</dbReference>
<dbReference type="EMBL" id="UGTS01000006">
    <property type="protein sequence ID" value="SUC40288.1"/>
    <property type="molecule type" value="Genomic_DNA"/>
</dbReference>
<accession>A0A379GGW5</accession>
<dbReference type="Pfam" id="PF10127">
    <property type="entry name" value="RlaP"/>
    <property type="match status" value="1"/>
</dbReference>
<dbReference type="Proteomes" id="UP000254191">
    <property type="component" value="Unassembled WGS sequence"/>
</dbReference>
<evidence type="ECO:0000313" key="2">
    <source>
        <dbReference type="Proteomes" id="UP000254191"/>
    </source>
</evidence>
<dbReference type="GO" id="GO:0016740">
    <property type="term" value="F:transferase activity"/>
    <property type="evidence" value="ECO:0007669"/>
    <property type="project" value="UniProtKB-KW"/>
</dbReference>
<sequence>MKLTIDNIKPYLLFETISGSRSQNLATDSSDTDIKGVFYLPKEMFYCSDYVPQVSNKTNDIVYYELGRFVELLCASNPNILELLNAPEHVVIYRHPLFMQFNPEWFLSKECVQTFVHYAQGQIKKAQGLNKKIMDPIDKELKTILDFCYIIEDGKKPITE</sequence>
<name>A0A379GGW5_PROMI</name>
<dbReference type="InterPro" id="IPR018775">
    <property type="entry name" value="RlaP"/>
</dbReference>
<organism evidence="1 2">
    <name type="scientific">Proteus mirabilis</name>
    <dbReference type="NCBI Taxonomy" id="584"/>
    <lineage>
        <taxon>Bacteria</taxon>
        <taxon>Pseudomonadati</taxon>
        <taxon>Pseudomonadota</taxon>
        <taxon>Gammaproteobacteria</taxon>
        <taxon>Enterobacterales</taxon>
        <taxon>Morganellaceae</taxon>
        <taxon>Proteus</taxon>
    </lineage>
</organism>
<reference evidence="1 2" key="1">
    <citation type="submission" date="2018-06" db="EMBL/GenBank/DDBJ databases">
        <authorList>
            <consortium name="Pathogen Informatics"/>
            <person name="Doyle S."/>
        </authorList>
    </citation>
    <scope>NUCLEOTIDE SEQUENCE [LARGE SCALE GENOMIC DNA]</scope>
    <source>
        <strain evidence="1 2">NCTC11938</strain>
    </source>
</reference>
<gene>
    <name evidence="1" type="ORF">NCTC11938_04578</name>
</gene>
<proteinExistence type="predicted"/>
<evidence type="ECO:0000313" key="1">
    <source>
        <dbReference type="EMBL" id="SUC40288.1"/>
    </source>
</evidence>
<dbReference type="PANTHER" id="PTHR34817">
    <property type="entry name" value="NUCLEOTIDYLTRANSFERASE"/>
    <property type="match status" value="1"/>
</dbReference>
<dbReference type="AlphaFoldDB" id="A0A379GGW5"/>
<keyword evidence="1" id="KW-0808">Transferase</keyword>